<evidence type="ECO:0000256" key="10">
    <source>
        <dbReference type="ARBA" id="ARBA00023136"/>
    </source>
</evidence>
<organism evidence="12 13">
    <name type="scientific">Exocentrus adspersus</name>
    <dbReference type="NCBI Taxonomy" id="1586481"/>
    <lineage>
        <taxon>Eukaryota</taxon>
        <taxon>Metazoa</taxon>
        <taxon>Ecdysozoa</taxon>
        <taxon>Arthropoda</taxon>
        <taxon>Hexapoda</taxon>
        <taxon>Insecta</taxon>
        <taxon>Pterygota</taxon>
        <taxon>Neoptera</taxon>
        <taxon>Endopterygota</taxon>
        <taxon>Coleoptera</taxon>
        <taxon>Polyphaga</taxon>
        <taxon>Cucujiformia</taxon>
        <taxon>Chrysomeloidea</taxon>
        <taxon>Cerambycidae</taxon>
        <taxon>Lamiinae</taxon>
        <taxon>Acanthocinini</taxon>
        <taxon>Exocentrus</taxon>
    </lineage>
</organism>
<keyword evidence="4 11" id="KW-0337">GPI-anchor biosynthesis</keyword>
<dbReference type="GO" id="GO:0031501">
    <property type="term" value="C:mannosyltransferase complex"/>
    <property type="evidence" value="ECO:0007669"/>
    <property type="project" value="TreeGrafter"/>
</dbReference>
<feature type="transmembrane region" description="Helical" evidence="11">
    <location>
        <begin position="145"/>
        <end position="166"/>
    </location>
</feature>
<dbReference type="GO" id="GO:0000009">
    <property type="term" value="F:alpha-1,6-mannosyltransferase activity"/>
    <property type="evidence" value="ECO:0007669"/>
    <property type="project" value="InterPro"/>
</dbReference>
<keyword evidence="5 11" id="KW-0328">Glycosyltransferase</keyword>
<evidence type="ECO:0000256" key="7">
    <source>
        <dbReference type="ARBA" id="ARBA00022692"/>
    </source>
</evidence>
<sequence length="172" mass="19766">MISRMDRTITKLALNSRLVVILLQYVSNVIIPDHEAGVFVSPQNRTEYSSADKTVYHFLGGFLRWDAQYFMHIAIYGYTYENTLAFFPLYPLTVRFFAFVLYPILPSLSFNSTVLLTSIVLNIILFVFSAKLLYKLSAIIFEEDVAYKSTLLFIFNPASVFFSAPYSEFSIN</sequence>
<dbReference type="EMBL" id="JANEYG010000002">
    <property type="protein sequence ID" value="KAJ8924640.1"/>
    <property type="molecule type" value="Genomic_DNA"/>
</dbReference>
<keyword evidence="10 11" id="KW-0472">Membrane</keyword>
<dbReference type="InterPro" id="IPR007315">
    <property type="entry name" value="PIG-V/Gpi18"/>
</dbReference>
<name>A0AAV8WD65_9CUCU</name>
<comment type="function">
    <text evidence="11">Mannosyltransferase involved in glycosylphosphatidylinositol-anchor biosynthesis.</text>
</comment>
<evidence type="ECO:0000256" key="3">
    <source>
        <dbReference type="ARBA" id="ARBA00008698"/>
    </source>
</evidence>
<comment type="caution">
    <text evidence="12">The sequence shown here is derived from an EMBL/GenBank/DDBJ whole genome shotgun (WGS) entry which is preliminary data.</text>
</comment>
<evidence type="ECO:0000256" key="11">
    <source>
        <dbReference type="RuleBase" id="RU363112"/>
    </source>
</evidence>
<gene>
    <name evidence="12" type="ORF">NQ315_000791</name>
</gene>
<dbReference type="PANTHER" id="PTHR12468:SF2">
    <property type="entry name" value="GPI MANNOSYLTRANSFERASE 2"/>
    <property type="match status" value="1"/>
</dbReference>
<evidence type="ECO:0000256" key="2">
    <source>
        <dbReference type="ARBA" id="ARBA00004687"/>
    </source>
</evidence>
<evidence type="ECO:0000256" key="8">
    <source>
        <dbReference type="ARBA" id="ARBA00022824"/>
    </source>
</evidence>
<keyword evidence="9 11" id="KW-1133">Transmembrane helix</keyword>
<comment type="pathway">
    <text evidence="2 11">Glycolipid biosynthesis; glycosylphosphatidylinositol-anchor biosynthesis.</text>
</comment>
<evidence type="ECO:0000256" key="4">
    <source>
        <dbReference type="ARBA" id="ARBA00022502"/>
    </source>
</evidence>
<dbReference type="GO" id="GO:0006506">
    <property type="term" value="P:GPI anchor biosynthetic process"/>
    <property type="evidence" value="ECO:0007669"/>
    <property type="project" value="UniProtKB-KW"/>
</dbReference>
<keyword evidence="13" id="KW-1185">Reference proteome</keyword>
<reference evidence="12 13" key="1">
    <citation type="journal article" date="2023" name="Insect Mol. Biol.">
        <title>Genome sequencing provides insights into the evolution of gene families encoding plant cell wall-degrading enzymes in longhorned beetles.</title>
        <authorList>
            <person name="Shin N.R."/>
            <person name="Okamura Y."/>
            <person name="Kirsch R."/>
            <person name="Pauchet Y."/>
        </authorList>
    </citation>
    <scope>NUCLEOTIDE SEQUENCE [LARGE SCALE GENOMIC DNA]</scope>
    <source>
        <strain evidence="12">EAD_L_NR</strain>
    </source>
</reference>
<feature type="transmembrane region" description="Helical" evidence="11">
    <location>
        <begin position="84"/>
        <end position="104"/>
    </location>
</feature>
<comment type="similarity">
    <text evidence="3 11">Belongs to the PIGV family.</text>
</comment>
<keyword evidence="7 11" id="KW-0812">Transmembrane</keyword>
<evidence type="ECO:0000256" key="6">
    <source>
        <dbReference type="ARBA" id="ARBA00022679"/>
    </source>
</evidence>
<evidence type="ECO:0000313" key="13">
    <source>
        <dbReference type="Proteomes" id="UP001159042"/>
    </source>
</evidence>
<dbReference type="AlphaFoldDB" id="A0AAV8WD65"/>
<evidence type="ECO:0000256" key="5">
    <source>
        <dbReference type="ARBA" id="ARBA00022676"/>
    </source>
</evidence>
<dbReference type="EC" id="2.4.1.-" evidence="11"/>
<evidence type="ECO:0000256" key="1">
    <source>
        <dbReference type="ARBA" id="ARBA00004477"/>
    </source>
</evidence>
<feature type="transmembrane region" description="Helical" evidence="11">
    <location>
        <begin position="110"/>
        <end position="133"/>
    </location>
</feature>
<dbReference type="GO" id="GO:0005789">
    <property type="term" value="C:endoplasmic reticulum membrane"/>
    <property type="evidence" value="ECO:0007669"/>
    <property type="project" value="UniProtKB-SubCell"/>
</dbReference>
<dbReference type="PANTHER" id="PTHR12468">
    <property type="entry name" value="GPI MANNOSYLTRANSFERASE 2"/>
    <property type="match status" value="1"/>
</dbReference>
<keyword evidence="8 11" id="KW-0256">Endoplasmic reticulum</keyword>
<keyword evidence="6 11" id="KW-0808">Transferase</keyword>
<dbReference type="Pfam" id="PF04188">
    <property type="entry name" value="Mannosyl_trans2"/>
    <property type="match status" value="1"/>
</dbReference>
<proteinExistence type="inferred from homology"/>
<accession>A0AAV8WD65</accession>
<evidence type="ECO:0000313" key="12">
    <source>
        <dbReference type="EMBL" id="KAJ8924640.1"/>
    </source>
</evidence>
<evidence type="ECO:0000256" key="9">
    <source>
        <dbReference type="ARBA" id="ARBA00022989"/>
    </source>
</evidence>
<dbReference type="GO" id="GO:0004376">
    <property type="term" value="F:GPI mannosyltransferase activity"/>
    <property type="evidence" value="ECO:0007669"/>
    <property type="project" value="InterPro"/>
</dbReference>
<protein>
    <recommendedName>
        <fullName evidence="11">GPI mannosyltransferase 2</fullName>
        <ecNumber evidence="11">2.4.1.-</ecNumber>
    </recommendedName>
</protein>
<comment type="subcellular location">
    <subcellularLocation>
        <location evidence="1 11">Endoplasmic reticulum membrane</location>
        <topology evidence="1 11">Multi-pass membrane protein</topology>
    </subcellularLocation>
</comment>
<comment type="caution">
    <text evidence="11">Lacks conserved residue(s) required for the propagation of feature annotation.</text>
</comment>
<dbReference type="Proteomes" id="UP001159042">
    <property type="component" value="Unassembled WGS sequence"/>
</dbReference>